<keyword evidence="2" id="KW-1185">Reference proteome</keyword>
<evidence type="ECO:0000313" key="2">
    <source>
        <dbReference type="Proteomes" id="UP000801492"/>
    </source>
</evidence>
<reference evidence="1" key="1">
    <citation type="submission" date="2019-08" db="EMBL/GenBank/DDBJ databases">
        <title>The genome of the North American firefly Photinus pyralis.</title>
        <authorList>
            <consortium name="Photinus pyralis genome working group"/>
            <person name="Fallon T.R."/>
            <person name="Sander Lower S.E."/>
            <person name="Weng J.-K."/>
        </authorList>
    </citation>
    <scope>NUCLEOTIDE SEQUENCE</scope>
    <source>
        <strain evidence="1">TRF0915ILg1</strain>
        <tissue evidence="1">Whole body</tissue>
    </source>
</reference>
<organism evidence="1 2">
    <name type="scientific">Ignelater luminosus</name>
    <name type="common">Cucubano</name>
    <name type="synonym">Pyrophorus luminosus</name>
    <dbReference type="NCBI Taxonomy" id="2038154"/>
    <lineage>
        <taxon>Eukaryota</taxon>
        <taxon>Metazoa</taxon>
        <taxon>Ecdysozoa</taxon>
        <taxon>Arthropoda</taxon>
        <taxon>Hexapoda</taxon>
        <taxon>Insecta</taxon>
        <taxon>Pterygota</taxon>
        <taxon>Neoptera</taxon>
        <taxon>Endopterygota</taxon>
        <taxon>Coleoptera</taxon>
        <taxon>Polyphaga</taxon>
        <taxon>Elateriformia</taxon>
        <taxon>Elateroidea</taxon>
        <taxon>Elateridae</taxon>
        <taxon>Agrypninae</taxon>
        <taxon>Pyrophorini</taxon>
        <taxon>Ignelater</taxon>
    </lineage>
</organism>
<dbReference type="EMBL" id="VTPC01088921">
    <property type="protein sequence ID" value="KAF2886008.1"/>
    <property type="molecule type" value="Genomic_DNA"/>
</dbReference>
<accession>A0A8K0CK89</accession>
<proteinExistence type="predicted"/>
<dbReference type="AlphaFoldDB" id="A0A8K0CK89"/>
<sequence>MSQPAQAHATQTEFVCKEQLNETIKTFVDERHDKEKPLWTRERIEEVITAIELFKLAPRKCDSDPAVKIVPTEEFYHILRKTHQSAGHGGTAKMLEIRIFNPHFGCTGVFETVHEDLDQFVKQQHNDNTSTSEDLPAAGLINNNPSTSEDVYLVY</sequence>
<comment type="caution">
    <text evidence="1">The sequence shown here is derived from an EMBL/GenBank/DDBJ whole genome shotgun (WGS) entry which is preliminary data.</text>
</comment>
<dbReference type="OrthoDB" id="6818577at2759"/>
<dbReference type="Proteomes" id="UP000801492">
    <property type="component" value="Unassembled WGS sequence"/>
</dbReference>
<name>A0A8K0CK89_IGNLU</name>
<gene>
    <name evidence="1" type="ORF">ILUMI_20164</name>
</gene>
<protein>
    <submittedName>
        <fullName evidence="1">Uncharacterized protein</fullName>
    </submittedName>
</protein>
<evidence type="ECO:0000313" key="1">
    <source>
        <dbReference type="EMBL" id="KAF2886008.1"/>
    </source>
</evidence>